<comment type="similarity">
    <text evidence="4">Belongs to the class I-like SAM-binding methyltransferase superfamily.</text>
</comment>
<comment type="pathway">
    <text evidence="1">Secondary metabolite biosynthesis.</text>
</comment>
<evidence type="ECO:0000256" key="3">
    <source>
        <dbReference type="ARBA" id="ARBA00022691"/>
    </source>
</evidence>
<protein>
    <recommendedName>
        <fullName evidence="7">Methyltransferase type 11 domain-containing protein</fullName>
    </recommendedName>
</protein>
<evidence type="ECO:0000313" key="6">
    <source>
        <dbReference type="Proteomes" id="UP000286045"/>
    </source>
</evidence>
<evidence type="ECO:0000256" key="4">
    <source>
        <dbReference type="ARBA" id="ARBA00038314"/>
    </source>
</evidence>
<dbReference type="GO" id="GO:0016740">
    <property type="term" value="F:transferase activity"/>
    <property type="evidence" value="ECO:0007669"/>
    <property type="project" value="UniProtKB-KW"/>
</dbReference>
<dbReference type="PANTHER" id="PTHR35897">
    <property type="entry name" value="METHYLTRANSFERASE AUSD"/>
    <property type="match status" value="1"/>
</dbReference>
<dbReference type="InterPro" id="IPR029063">
    <property type="entry name" value="SAM-dependent_MTases_sf"/>
</dbReference>
<keyword evidence="6" id="KW-1185">Reference proteome</keyword>
<evidence type="ECO:0008006" key="7">
    <source>
        <dbReference type="Google" id="ProtNLM"/>
    </source>
</evidence>
<organism evidence="5 6">
    <name type="scientific">Xylaria grammica</name>
    <dbReference type="NCBI Taxonomy" id="363999"/>
    <lineage>
        <taxon>Eukaryota</taxon>
        <taxon>Fungi</taxon>
        <taxon>Dikarya</taxon>
        <taxon>Ascomycota</taxon>
        <taxon>Pezizomycotina</taxon>
        <taxon>Sordariomycetes</taxon>
        <taxon>Xylariomycetidae</taxon>
        <taxon>Xylariales</taxon>
        <taxon>Xylariaceae</taxon>
        <taxon>Xylaria</taxon>
    </lineage>
</organism>
<keyword evidence="3" id="KW-0949">S-adenosyl-L-methionine</keyword>
<sequence>MSSQQATQVTADKTPDFEAELRRRYHEKPKNVPKAMSSLLSSYSGVPEHEQIAHITKVRDEAYAQFPYPCMGTFRFLDLDLARHWAYQEHVLTPLRQPSVPGEPEPLFLDCGCCLGQELRKLVVDGAPAHRLWASDIEPRFIELGFKLFRDGHTLPRSNFLCPGNVLADTEDSSGDQLAILDDKVTILSISAVFHLFGLDEHRRIANRCLRLLRKDTNAPVLILGAHAGSLTPENHRRHLGPRGDRDLFFHNEESWEALWREVCGQPQWKGKIAGLEVKAKMFGRVRNTDPNADEVVTLCDPGVMSDSRPWQVWGVWVTFKPGL</sequence>
<dbReference type="PANTHER" id="PTHR35897:SF1">
    <property type="entry name" value="METHYLTRANSFERASE AUSD"/>
    <property type="match status" value="1"/>
</dbReference>
<name>A0A439DI78_9PEZI</name>
<dbReference type="EMBL" id="RYZI01000014">
    <property type="protein sequence ID" value="RWA14104.1"/>
    <property type="molecule type" value="Genomic_DNA"/>
</dbReference>
<dbReference type="Proteomes" id="UP000286045">
    <property type="component" value="Unassembled WGS sequence"/>
</dbReference>
<evidence type="ECO:0000313" key="5">
    <source>
        <dbReference type="EMBL" id="RWA14104.1"/>
    </source>
</evidence>
<reference evidence="5 6" key="1">
    <citation type="submission" date="2018-12" db="EMBL/GenBank/DDBJ databases">
        <title>Draft genome sequence of Xylaria grammica IHI A82.</title>
        <authorList>
            <person name="Buettner E."/>
            <person name="Kellner H."/>
        </authorList>
    </citation>
    <scope>NUCLEOTIDE SEQUENCE [LARGE SCALE GENOMIC DNA]</scope>
    <source>
        <strain evidence="5 6">IHI A82</strain>
    </source>
</reference>
<accession>A0A439DI78</accession>
<evidence type="ECO:0000256" key="1">
    <source>
        <dbReference type="ARBA" id="ARBA00005179"/>
    </source>
</evidence>
<gene>
    <name evidence="5" type="ORF">EKO27_g1025</name>
</gene>
<proteinExistence type="inferred from homology"/>
<dbReference type="InterPro" id="IPR051654">
    <property type="entry name" value="Meroterpenoid_MTases"/>
</dbReference>
<keyword evidence="2" id="KW-0808">Transferase</keyword>
<dbReference type="STRING" id="363999.A0A439DI78"/>
<comment type="caution">
    <text evidence="5">The sequence shown here is derived from an EMBL/GenBank/DDBJ whole genome shotgun (WGS) entry which is preliminary data.</text>
</comment>
<dbReference type="SUPFAM" id="SSF53335">
    <property type="entry name" value="S-adenosyl-L-methionine-dependent methyltransferases"/>
    <property type="match status" value="1"/>
</dbReference>
<evidence type="ECO:0000256" key="2">
    <source>
        <dbReference type="ARBA" id="ARBA00022679"/>
    </source>
</evidence>
<dbReference type="AlphaFoldDB" id="A0A439DI78"/>